<proteinExistence type="predicted"/>
<accession>A0A381FGH3</accession>
<reference evidence="1 2" key="1">
    <citation type="submission" date="2018-06" db="EMBL/GenBank/DDBJ databases">
        <authorList>
            <consortium name="Pathogen Informatics"/>
            <person name="Doyle S."/>
        </authorList>
    </citation>
    <scope>NUCLEOTIDE SEQUENCE [LARGE SCALE GENOMIC DNA]</scope>
    <source>
        <strain evidence="1 2">NCTC13532</strain>
    </source>
</reference>
<organism evidence="1 2">
    <name type="scientific">Chryseobacterium indoltheticum</name>
    <dbReference type="NCBI Taxonomy" id="254"/>
    <lineage>
        <taxon>Bacteria</taxon>
        <taxon>Pseudomonadati</taxon>
        <taxon>Bacteroidota</taxon>
        <taxon>Flavobacteriia</taxon>
        <taxon>Flavobacteriales</taxon>
        <taxon>Weeksellaceae</taxon>
        <taxon>Chryseobacterium group</taxon>
        <taxon>Chryseobacterium</taxon>
    </lineage>
</organism>
<protein>
    <recommendedName>
        <fullName evidence="3">DUF3800 domain-containing protein</fullName>
    </recommendedName>
</protein>
<evidence type="ECO:0008006" key="3">
    <source>
        <dbReference type="Google" id="ProtNLM"/>
    </source>
</evidence>
<evidence type="ECO:0000313" key="2">
    <source>
        <dbReference type="Proteomes" id="UP000254282"/>
    </source>
</evidence>
<dbReference type="EMBL" id="UFVR01000004">
    <property type="protein sequence ID" value="SUX45665.1"/>
    <property type="molecule type" value="Genomic_DNA"/>
</dbReference>
<dbReference type="RefSeq" id="WP_115619739.1">
    <property type="nucleotide sequence ID" value="NZ_UFVR01000004.1"/>
</dbReference>
<sequence>MAIYAYADETIFNIDSDENEFALGCGIFISDVEITQSIVNEALQNLAKDKDFDFKKDQRTLDNAFFHASEDSKNGHSHFCRSINKYIKGIFDYTIKNNVEQKDLLKNSFSEKIFERCLSSSTLEIFLTTQEVYLIIEKREKLNSENILKWKNNLYNLYEGASYNVTSYKTFYPKLNILLKNKNEPGLQVVDFLIWASNRTNKLIPDNTWQKRLGYKTWYSYKEMNDFNRAKFYLNFYPDDNIEDDGYPQKFEKPQTWDEFINAYIHIEKFILHIDDSDFNENNIHLYDDFNVISEKLNKKNYHLKSDDIRQIGSVFLRMFDTLPIYSHITNDDKKSWTVLLHMKYLASMFVRQDQIHFNRTRNEILRWRYKMQTEDSNEFRRLIYD</sequence>
<evidence type="ECO:0000313" key="1">
    <source>
        <dbReference type="EMBL" id="SUX45665.1"/>
    </source>
</evidence>
<dbReference type="InterPro" id="IPR024524">
    <property type="entry name" value="DUF3800"/>
</dbReference>
<name>A0A381FGH3_9FLAO</name>
<gene>
    <name evidence="1" type="ORF">NCTC13532_01353</name>
</gene>
<dbReference type="Proteomes" id="UP000254282">
    <property type="component" value="Unassembled WGS sequence"/>
</dbReference>
<dbReference type="Pfam" id="PF12686">
    <property type="entry name" value="DUF3800"/>
    <property type="match status" value="1"/>
</dbReference>
<dbReference type="AlphaFoldDB" id="A0A381FGH3"/>